<reference evidence="7" key="2">
    <citation type="journal article" date="2012" name="PLoS ONE">
        <title>A Deeply Branching Thermophilic Bacterium with an Ancient Acetyl-CoA Pathway Dominates a Subsurface Ecosystem.</title>
        <authorList>
            <person name="Takami H."/>
            <person name="Noguchi H."/>
            <person name="Takaki Y."/>
            <person name="Uchiyama I."/>
            <person name="Toyoda A."/>
            <person name="Nishi S."/>
            <person name="Chee G.-J."/>
            <person name="Arai W."/>
            <person name="Nunoura T."/>
            <person name="Itoh T."/>
            <person name="Hattori M."/>
            <person name="Takai K."/>
        </authorList>
    </citation>
    <scope>NUCLEOTIDE SEQUENCE</scope>
</reference>
<evidence type="ECO:0000259" key="6">
    <source>
        <dbReference type="Pfam" id="PF01593"/>
    </source>
</evidence>
<evidence type="ECO:0000256" key="1">
    <source>
        <dbReference type="ARBA" id="ARBA00004829"/>
    </source>
</evidence>
<feature type="domain" description="Amine oxidase" evidence="6">
    <location>
        <begin position="7"/>
        <end position="477"/>
    </location>
</feature>
<dbReference type="Gene3D" id="3.50.50.60">
    <property type="entry name" value="FAD/NAD(P)-binding domain"/>
    <property type="match status" value="2"/>
</dbReference>
<organism evidence="7">
    <name type="scientific">uncultured Bacteroidota bacterium</name>
    <dbReference type="NCBI Taxonomy" id="152509"/>
    <lineage>
        <taxon>Bacteria</taxon>
        <taxon>Pseudomonadati</taxon>
        <taxon>Bacteroidota</taxon>
        <taxon>environmental samples</taxon>
    </lineage>
</organism>
<protein>
    <submittedName>
        <fullName evidence="7">Phytoene desaturase</fullName>
    </submittedName>
</protein>
<evidence type="ECO:0000256" key="3">
    <source>
        <dbReference type="ARBA" id="ARBA00022746"/>
    </source>
</evidence>
<comment type="pathway">
    <text evidence="1 5">Carotenoid biosynthesis.</text>
</comment>
<dbReference type="InterPro" id="IPR002937">
    <property type="entry name" value="Amino_oxidase"/>
</dbReference>
<dbReference type="GO" id="GO:0016491">
    <property type="term" value="F:oxidoreductase activity"/>
    <property type="evidence" value="ECO:0007669"/>
    <property type="project" value="UniProtKB-KW"/>
</dbReference>
<dbReference type="AlphaFoldDB" id="H5SIL3"/>
<sequence>MVIGAGLGGLSAAIHLRMRGFDVMVLEKNSQPGGRANRIDDRGYLFDTGPSLINYPWVFEQLFAASGAAMGEYVTLMPVDPSVRFHWRSGKTLSLSSRFDALAEEFSNFEEAADVKIARFIHDTAHRFRVVFDHLVTRNASSVASWIAPVPKRELFRLGLFTTLDRQLKRYFRSERIRAALGSYAMYLGGSPYELPGTFSILPFGELYYGLWYPRGGIYSLVRAIEQRAREIGVELRYNAPVSAITTTGTRVHGVQVATGEFVRADVVVSNVDVPTTYQLLGRNPSSRSWPMTPGVITFYWGISADIPQLHHHCIFLPSNVRQAYKQLKERIPDDLPFYTCLPSRSDPAVAPEGKHTLFVLVPTPTISQAGESFDWDRAVSLAREQVLARLHHHSVALSASSIEVEHVWTPRDWSQRFGLYDGSAFGLSHTLMHMGPLRPSNRDPQIAGLYYVGASTTPGTGLPMVVLSGRMTAERIWNDTRR</sequence>
<name>H5SIL3_9BACT</name>
<gene>
    <name evidence="7" type="ORF">HGMM_F33H03C08</name>
</gene>
<evidence type="ECO:0000256" key="5">
    <source>
        <dbReference type="RuleBase" id="RU362075"/>
    </source>
</evidence>
<proteinExistence type="inferred from homology"/>
<accession>H5SIL3</accession>
<evidence type="ECO:0000256" key="2">
    <source>
        <dbReference type="ARBA" id="ARBA00006046"/>
    </source>
</evidence>
<dbReference type="Pfam" id="PF01593">
    <property type="entry name" value="Amino_oxidase"/>
    <property type="match status" value="1"/>
</dbReference>
<evidence type="ECO:0000313" key="7">
    <source>
        <dbReference type="EMBL" id="BAL55999.1"/>
    </source>
</evidence>
<dbReference type="NCBIfam" id="TIGR02734">
    <property type="entry name" value="crtI_fam"/>
    <property type="match status" value="1"/>
</dbReference>
<evidence type="ECO:0000256" key="4">
    <source>
        <dbReference type="ARBA" id="ARBA00023002"/>
    </source>
</evidence>
<dbReference type="SUPFAM" id="SSF51905">
    <property type="entry name" value="FAD/NAD(P)-binding domain"/>
    <property type="match status" value="1"/>
</dbReference>
<dbReference type="PANTHER" id="PTHR43734:SF1">
    <property type="entry name" value="PHYTOENE DESATURASE"/>
    <property type="match status" value="1"/>
</dbReference>
<dbReference type="PANTHER" id="PTHR43734">
    <property type="entry name" value="PHYTOENE DESATURASE"/>
    <property type="match status" value="1"/>
</dbReference>
<keyword evidence="4 5" id="KW-0560">Oxidoreductase</keyword>
<dbReference type="GO" id="GO:0016117">
    <property type="term" value="P:carotenoid biosynthetic process"/>
    <property type="evidence" value="ECO:0007669"/>
    <property type="project" value="UniProtKB-KW"/>
</dbReference>
<dbReference type="InterPro" id="IPR036188">
    <property type="entry name" value="FAD/NAD-bd_sf"/>
</dbReference>
<dbReference type="EMBL" id="AP011735">
    <property type="protein sequence ID" value="BAL55999.1"/>
    <property type="molecule type" value="Genomic_DNA"/>
</dbReference>
<keyword evidence="3 5" id="KW-0125">Carotenoid biosynthesis</keyword>
<comment type="similarity">
    <text evidence="2 5">Belongs to the carotenoid/retinoid oxidoreductase family.</text>
</comment>
<dbReference type="InterPro" id="IPR014105">
    <property type="entry name" value="Carotenoid/retinoid_OxRdtase"/>
</dbReference>
<reference evidence="7" key="1">
    <citation type="journal article" date="2005" name="Environ. Microbiol.">
        <title>Genetic and functional properties of uncultivated thermophilic crenarchaeotes from a subsurface gold mine as revealed by analysis of genome fragments.</title>
        <authorList>
            <person name="Nunoura T."/>
            <person name="Hirayama H."/>
            <person name="Takami H."/>
            <person name="Oida H."/>
            <person name="Nishi S."/>
            <person name="Shimamura S."/>
            <person name="Suzuki Y."/>
            <person name="Inagaki F."/>
            <person name="Takai K."/>
            <person name="Nealson K.H."/>
            <person name="Horikoshi K."/>
        </authorList>
    </citation>
    <scope>NUCLEOTIDE SEQUENCE</scope>
</reference>